<dbReference type="PANTHER" id="PTHR42990:SF1">
    <property type="entry name" value="AAA+ ATPASE DOMAIN-CONTAINING PROTEIN"/>
    <property type="match status" value="1"/>
</dbReference>
<dbReference type="PANTHER" id="PTHR42990">
    <property type="entry name" value="ATPASE"/>
    <property type="match status" value="1"/>
</dbReference>
<proteinExistence type="predicted"/>
<dbReference type="InterPro" id="IPR003593">
    <property type="entry name" value="AAA+_ATPase"/>
</dbReference>
<gene>
    <name evidence="2" type="ORF">MNB_SM-7-1287</name>
</gene>
<feature type="domain" description="AAA+ ATPase" evidence="1">
    <location>
        <begin position="31"/>
        <end position="146"/>
    </location>
</feature>
<protein>
    <submittedName>
        <fullName evidence="2">ATPase component BioM of energizing module of biotin ECF transporter</fullName>
    </submittedName>
</protein>
<accession>A0A1W1C6V6</accession>
<dbReference type="InterPro" id="IPR041682">
    <property type="entry name" value="AAA_14"/>
</dbReference>
<evidence type="ECO:0000313" key="2">
    <source>
        <dbReference type="EMBL" id="SFV61516.1"/>
    </source>
</evidence>
<dbReference type="EMBL" id="FPHB01000052">
    <property type="protein sequence ID" value="SFV61516.1"/>
    <property type="molecule type" value="Genomic_DNA"/>
</dbReference>
<dbReference type="Gene3D" id="3.40.50.300">
    <property type="entry name" value="P-loop containing nucleotide triphosphate hydrolases"/>
    <property type="match status" value="1"/>
</dbReference>
<sequence length="397" mass="46610">MLEKLYSFQNRIKKSHNIKYRRSLYEEIDFDDKMIAIFGARGVGKTTLLFQYLQELEQNAKKALYVSMDYPFLVGVDLIEIIEEFVESGGEYLLLDEIHRYNDFSAYLKTIYDMFEVYIVFTGSSATSILNAKSDLSRRVTLYNLHGFSFREYLEFKYKTDYPRYKFETLVANHIKMAKEISKKNEEILKDFKEYLKIGYYPFYFDKKSSYYENLLNTINLTIDLDLTSLGFIEQKYTYKLKKLLEVVCESKPFEVNYTKIASVAQISRAKLYDYIEFLNDAQMLLLVDEYVKGIKKINKPAKIYLNNTNLLFAYCQECETGTLRETFFANQLSVKNRLNIAKNGDFLVDGMHIFEIGGRDKGFKQIKDIPHSYVVADDIKVGKGNKIPLYLFGFLY</sequence>
<dbReference type="SMART" id="SM00382">
    <property type="entry name" value="AAA"/>
    <property type="match status" value="1"/>
</dbReference>
<dbReference type="InterPro" id="IPR027417">
    <property type="entry name" value="P-loop_NTPase"/>
</dbReference>
<organism evidence="2">
    <name type="scientific">hydrothermal vent metagenome</name>
    <dbReference type="NCBI Taxonomy" id="652676"/>
    <lineage>
        <taxon>unclassified sequences</taxon>
        <taxon>metagenomes</taxon>
        <taxon>ecological metagenomes</taxon>
    </lineage>
</organism>
<evidence type="ECO:0000259" key="1">
    <source>
        <dbReference type="SMART" id="SM00382"/>
    </source>
</evidence>
<name>A0A1W1C6V6_9ZZZZ</name>
<dbReference type="AlphaFoldDB" id="A0A1W1C6V6"/>
<dbReference type="SUPFAM" id="SSF52540">
    <property type="entry name" value="P-loop containing nucleoside triphosphate hydrolases"/>
    <property type="match status" value="1"/>
</dbReference>
<dbReference type="Pfam" id="PF13173">
    <property type="entry name" value="AAA_14"/>
    <property type="match status" value="1"/>
</dbReference>
<reference evidence="2" key="1">
    <citation type="submission" date="2016-10" db="EMBL/GenBank/DDBJ databases">
        <authorList>
            <person name="de Groot N.N."/>
        </authorList>
    </citation>
    <scope>NUCLEOTIDE SEQUENCE</scope>
</reference>